<keyword evidence="3" id="KW-0067">ATP-binding</keyword>
<dbReference type="Pfam" id="PF25601">
    <property type="entry name" value="AAA_lid_14"/>
    <property type="match status" value="1"/>
</dbReference>
<keyword evidence="2" id="KW-0547">Nucleotide-binding</keyword>
<dbReference type="InterPro" id="IPR003593">
    <property type="entry name" value="AAA+_ATPase"/>
</dbReference>
<accession>A0ABS5PL46</accession>
<evidence type="ECO:0000259" key="8">
    <source>
        <dbReference type="PROSITE" id="PS50045"/>
    </source>
</evidence>
<evidence type="ECO:0000256" key="1">
    <source>
        <dbReference type="ARBA" id="ARBA00018672"/>
    </source>
</evidence>
<dbReference type="InterPro" id="IPR009057">
    <property type="entry name" value="Homeodomain-like_sf"/>
</dbReference>
<dbReference type="InterPro" id="IPR058031">
    <property type="entry name" value="AAA_lid_NorR"/>
</dbReference>
<dbReference type="InterPro" id="IPR002078">
    <property type="entry name" value="Sigma_54_int"/>
</dbReference>
<dbReference type="PRINTS" id="PR01590">
    <property type="entry name" value="HTHFIS"/>
</dbReference>
<dbReference type="Gene3D" id="1.10.8.60">
    <property type="match status" value="1"/>
</dbReference>
<dbReference type="InterPro" id="IPR001789">
    <property type="entry name" value="Sig_transdc_resp-reg_receiver"/>
</dbReference>
<gene>
    <name evidence="10" type="ORF">KHM83_04235</name>
</gene>
<dbReference type="InterPro" id="IPR002197">
    <property type="entry name" value="HTH_Fis"/>
</dbReference>
<evidence type="ECO:0000256" key="4">
    <source>
        <dbReference type="ARBA" id="ARBA00023015"/>
    </source>
</evidence>
<keyword evidence="5" id="KW-0804">Transcription</keyword>
<evidence type="ECO:0000313" key="11">
    <source>
        <dbReference type="Proteomes" id="UP000746471"/>
    </source>
</evidence>
<dbReference type="SUPFAM" id="SSF52540">
    <property type="entry name" value="P-loop containing nucleoside triphosphate hydrolases"/>
    <property type="match status" value="1"/>
</dbReference>
<dbReference type="SUPFAM" id="SSF46689">
    <property type="entry name" value="Homeodomain-like"/>
    <property type="match status" value="1"/>
</dbReference>
<reference evidence="10 11" key="1">
    <citation type="submission" date="2021-05" db="EMBL/GenBank/DDBJ databases">
        <title>Fusibacter ferrireducens sp. nov., an anaerobic, sulfur- and Fe-reducing bacterium isolated from the mangrove sediment.</title>
        <authorList>
            <person name="Qiu D."/>
        </authorList>
    </citation>
    <scope>NUCLEOTIDE SEQUENCE [LARGE SCALE GENOMIC DNA]</scope>
    <source>
        <strain evidence="10 11">DSM 12116</strain>
    </source>
</reference>
<dbReference type="Proteomes" id="UP000746471">
    <property type="component" value="Unassembled WGS sequence"/>
</dbReference>
<name>A0ABS5PL46_9FIRM</name>
<dbReference type="PANTHER" id="PTHR32071">
    <property type="entry name" value="TRANSCRIPTIONAL REGULATORY PROTEIN"/>
    <property type="match status" value="1"/>
</dbReference>
<feature type="domain" description="Response regulatory" evidence="9">
    <location>
        <begin position="2"/>
        <end position="116"/>
    </location>
</feature>
<feature type="domain" description="Sigma-54 factor interaction" evidence="8">
    <location>
        <begin position="134"/>
        <end position="364"/>
    </location>
</feature>
<evidence type="ECO:0000256" key="5">
    <source>
        <dbReference type="ARBA" id="ARBA00023163"/>
    </source>
</evidence>
<dbReference type="InterPro" id="IPR025944">
    <property type="entry name" value="Sigma_54_int_dom_CS"/>
</dbReference>
<dbReference type="Pfam" id="PF02954">
    <property type="entry name" value="HTH_8"/>
    <property type="match status" value="1"/>
</dbReference>
<dbReference type="SMART" id="SM00448">
    <property type="entry name" value="REC"/>
    <property type="match status" value="1"/>
</dbReference>
<dbReference type="PROSITE" id="PS00688">
    <property type="entry name" value="SIGMA54_INTERACT_3"/>
    <property type="match status" value="1"/>
</dbReference>
<comment type="caution">
    <text evidence="10">The sequence shown here is derived from an EMBL/GenBank/DDBJ whole genome shotgun (WGS) entry which is preliminary data.</text>
</comment>
<keyword evidence="7" id="KW-0597">Phosphoprotein</keyword>
<proteinExistence type="predicted"/>
<evidence type="ECO:0000256" key="6">
    <source>
        <dbReference type="ARBA" id="ARBA00024867"/>
    </source>
</evidence>
<dbReference type="InterPro" id="IPR011006">
    <property type="entry name" value="CheY-like_superfamily"/>
</dbReference>
<evidence type="ECO:0000256" key="3">
    <source>
        <dbReference type="ARBA" id="ARBA00022840"/>
    </source>
</evidence>
<sequence>MTIMVVDDEKSIRLSLTMALKSLSVEVLSAENGMTAIQNVRNQTIDLVILDINLPDIDGIEVLRQIKQIDRACTVIMMTHLSEVKLAVEAMKLGAYDYYTKPFSIEEMLSSLKQMDAYLKDRQRLQSNAEAEAIIGESLAMEQIKTKIEKVTRVQFFTCVLITGESGTGKERVAKQIHRKFSADRPYIAINCAAIPKHLQESELFGHEQGAFSDAKHTRTGLFELAKDGILFLDEIGDMDLDLQAKLLRVLQERVFRRIGGNVEIPFNALVVAATNKNLLQEIERARFRKDLYYRLNIIPIEIPPLRERREDIPKLVQYFVRNYNDLLGKSVVSIPEEMMHLFERYNWPGNIRELKNIIERLMILSDSETLSLEELPYELINEEAISSRNELSHLEQAEQEVVLRALSKHQWNITKAAEALGISRLTLRRKIDKYGIDSRP</sequence>
<dbReference type="RefSeq" id="WP_213235671.1">
    <property type="nucleotide sequence ID" value="NZ_JAHBCL010000006.1"/>
</dbReference>
<dbReference type="SMART" id="SM00382">
    <property type="entry name" value="AAA"/>
    <property type="match status" value="1"/>
</dbReference>
<keyword evidence="4" id="KW-0805">Transcription regulation</keyword>
<dbReference type="PANTHER" id="PTHR32071:SF57">
    <property type="entry name" value="C4-DICARBOXYLATE TRANSPORT TRANSCRIPTIONAL REGULATORY PROTEIN DCTD"/>
    <property type="match status" value="1"/>
</dbReference>
<dbReference type="Gene3D" id="3.40.50.300">
    <property type="entry name" value="P-loop containing nucleotide triphosphate hydrolases"/>
    <property type="match status" value="1"/>
</dbReference>
<dbReference type="Gene3D" id="1.10.10.60">
    <property type="entry name" value="Homeodomain-like"/>
    <property type="match status" value="1"/>
</dbReference>
<dbReference type="PROSITE" id="PS50110">
    <property type="entry name" value="RESPONSE_REGULATORY"/>
    <property type="match status" value="1"/>
</dbReference>
<dbReference type="PROSITE" id="PS00675">
    <property type="entry name" value="SIGMA54_INTERACT_1"/>
    <property type="match status" value="1"/>
</dbReference>
<dbReference type="SUPFAM" id="SSF52172">
    <property type="entry name" value="CheY-like"/>
    <property type="match status" value="1"/>
</dbReference>
<dbReference type="CDD" id="cd00009">
    <property type="entry name" value="AAA"/>
    <property type="match status" value="1"/>
</dbReference>
<organism evidence="10 11">
    <name type="scientific">Fusibacter paucivorans</name>
    <dbReference type="NCBI Taxonomy" id="76009"/>
    <lineage>
        <taxon>Bacteria</taxon>
        <taxon>Bacillati</taxon>
        <taxon>Bacillota</taxon>
        <taxon>Clostridia</taxon>
        <taxon>Eubacteriales</taxon>
        <taxon>Eubacteriales Family XII. Incertae Sedis</taxon>
        <taxon>Fusibacter</taxon>
    </lineage>
</organism>
<dbReference type="Pfam" id="PF00158">
    <property type="entry name" value="Sigma54_activat"/>
    <property type="match status" value="1"/>
</dbReference>
<comment type="function">
    <text evidence="6">May play the central regulatory role in sporulation. It may be an element of the effector pathway responsible for the activation of sporulation genes in response to nutritional stress. Spo0A may act in concert with spo0H (a sigma factor) to control the expression of some genes that are critical to the sporulation process.</text>
</comment>
<evidence type="ECO:0000259" key="9">
    <source>
        <dbReference type="PROSITE" id="PS50110"/>
    </source>
</evidence>
<dbReference type="Pfam" id="PF00072">
    <property type="entry name" value="Response_reg"/>
    <property type="match status" value="1"/>
</dbReference>
<dbReference type="PROSITE" id="PS50045">
    <property type="entry name" value="SIGMA54_INTERACT_4"/>
    <property type="match status" value="1"/>
</dbReference>
<feature type="modified residue" description="4-aspartylphosphate" evidence="7">
    <location>
        <position position="51"/>
    </location>
</feature>
<protein>
    <recommendedName>
        <fullName evidence="1">Stage 0 sporulation protein A homolog</fullName>
    </recommendedName>
</protein>
<dbReference type="Gene3D" id="3.40.50.2300">
    <property type="match status" value="1"/>
</dbReference>
<dbReference type="InterPro" id="IPR027417">
    <property type="entry name" value="P-loop_NTPase"/>
</dbReference>
<keyword evidence="11" id="KW-1185">Reference proteome</keyword>
<dbReference type="InterPro" id="IPR025662">
    <property type="entry name" value="Sigma_54_int_dom_ATP-bd_1"/>
</dbReference>
<evidence type="ECO:0000256" key="7">
    <source>
        <dbReference type="PROSITE-ProRule" id="PRU00169"/>
    </source>
</evidence>
<evidence type="ECO:0000313" key="10">
    <source>
        <dbReference type="EMBL" id="MBS7525884.1"/>
    </source>
</evidence>
<evidence type="ECO:0000256" key="2">
    <source>
        <dbReference type="ARBA" id="ARBA00022741"/>
    </source>
</evidence>
<dbReference type="EMBL" id="JAHBCL010000006">
    <property type="protein sequence ID" value="MBS7525884.1"/>
    <property type="molecule type" value="Genomic_DNA"/>
</dbReference>